<dbReference type="InterPro" id="IPR045851">
    <property type="entry name" value="AMP-bd_C_sf"/>
</dbReference>
<keyword evidence="10" id="KW-1185">Reference proteome</keyword>
<comment type="catalytic activity">
    <reaction evidence="6">
        <text>a medium-chain fatty acid + ATP + CoA = a medium-chain fatty acyl-CoA + AMP + diphosphate</text>
        <dbReference type="Rhea" id="RHEA:48340"/>
        <dbReference type="ChEBI" id="CHEBI:30616"/>
        <dbReference type="ChEBI" id="CHEBI:33019"/>
        <dbReference type="ChEBI" id="CHEBI:57287"/>
        <dbReference type="ChEBI" id="CHEBI:59558"/>
        <dbReference type="ChEBI" id="CHEBI:90546"/>
        <dbReference type="ChEBI" id="CHEBI:456215"/>
        <dbReference type="EC" id="6.2.1.2"/>
    </reaction>
    <physiologicalReaction direction="left-to-right" evidence="6">
        <dbReference type="Rhea" id="RHEA:48341"/>
    </physiologicalReaction>
</comment>
<dbReference type="EMBL" id="WJQU01002200">
    <property type="protein sequence ID" value="KAJ6633122.1"/>
    <property type="molecule type" value="Genomic_DNA"/>
</dbReference>
<dbReference type="OrthoDB" id="6614653at2759"/>
<keyword evidence="2" id="KW-0436">Ligase</keyword>
<dbReference type="AlphaFoldDB" id="A0A9Q0RVA4"/>
<evidence type="ECO:0000256" key="4">
    <source>
        <dbReference type="ARBA" id="ARBA00022840"/>
    </source>
</evidence>
<evidence type="ECO:0000259" key="8">
    <source>
        <dbReference type="Pfam" id="PF13193"/>
    </source>
</evidence>
<dbReference type="PANTHER" id="PTHR43605">
    <property type="entry name" value="ACYL-COENZYME A SYNTHETASE"/>
    <property type="match status" value="1"/>
</dbReference>
<dbReference type="GO" id="GO:0006633">
    <property type="term" value="P:fatty acid biosynthetic process"/>
    <property type="evidence" value="ECO:0007669"/>
    <property type="project" value="TreeGrafter"/>
</dbReference>
<evidence type="ECO:0000256" key="2">
    <source>
        <dbReference type="ARBA" id="ARBA00022598"/>
    </source>
</evidence>
<dbReference type="InterPro" id="IPR042099">
    <property type="entry name" value="ANL_N_sf"/>
</dbReference>
<keyword evidence="3" id="KW-0547">Nucleotide-binding</keyword>
<dbReference type="Proteomes" id="UP001151699">
    <property type="component" value="Unassembled WGS sequence"/>
</dbReference>
<dbReference type="EC" id="6.2.1.2" evidence="5"/>
<dbReference type="SUPFAM" id="SSF56801">
    <property type="entry name" value="Acetyl-CoA synthetase-like"/>
    <property type="match status" value="1"/>
</dbReference>
<evidence type="ECO:0000313" key="10">
    <source>
        <dbReference type="Proteomes" id="UP001151699"/>
    </source>
</evidence>
<protein>
    <recommendedName>
        <fullName evidence="5">medium-chain acyl-CoA ligase</fullName>
        <ecNumber evidence="5">6.2.1.2</ecNumber>
    </recommendedName>
</protein>
<evidence type="ECO:0000256" key="1">
    <source>
        <dbReference type="ARBA" id="ARBA00006432"/>
    </source>
</evidence>
<organism evidence="9 10">
    <name type="scientific">Pseudolycoriella hygida</name>
    <dbReference type="NCBI Taxonomy" id="35572"/>
    <lineage>
        <taxon>Eukaryota</taxon>
        <taxon>Metazoa</taxon>
        <taxon>Ecdysozoa</taxon>
        <taxon>Arthropoda</taxon>
        <taxon>Hexapoda</taxon>
        <taxon>Insecta</taxon>
        <taxon>Pterygota</taxon>
        <taxon>Neoptera</taxon>
        <taxon>Endopterygota</taxon>
        <taxon>Diptera</taxon>
        <taxon>Nematocera</taxon>
        <taxon>Sciaroidea</taxon>
        <taxon>Sciaridae</taxon>
        <taxon>Pseudolycoriella</taxon>
    </lineage>
</organism>
<comment type="similarity">
    <text evidence="1">Belongs to the ATP-dependent AMP-binding enzyme family.</text>
</comment>
<dbReference type="InterPro" id="IPR000873">
    <property type="entry name" value="AMP-dep_synth/lig_dom"/>
</dbReference>
<evidence type="ECO:0000256" key="6">
    <source>
        <dbReference type="ARBA" id="ARBA00048477"/>
    </source>
</evidence>
<dbReference type="Pfam" id="PF00501">
    <property type="entry name" value="AMP-binding"/>
    <property type="match status" value="1"/>
</dbReference>
<evidence type="ECO:0000313" key="9">
    <source>
        <dbReference type="EMBL" id="KAJ6633122.1"/>
    </source>
</evidence>
<name>A0A9Q0RVA4_9DIPT</name>
<dbReference type="Gene3D" id="3.30.300.30">
    <property type="match status" value="1"/>
</dbReference>
<feature type="domain" description="AMP-binding enzyme C-terminal" evidence="8">
    <location>
        <begin position="507"/>
        <end position="587"/>
    </location>
</feature>
<dbReference type="Pfam" id="PF13193">
    <property type="entry name" value="AMP-binding_C"/>
    <property type="match status" value="1"/>
</dbReference>
<evidence type="ECO:0000256" key="3">
    <source>
        <dbReference type="ARBA" id="ARBA00022741"/>
    </source>
</evidence>
<evidence type="ECO:0000256" key="5">
    <source>
        <dbReference type="ARBA" id="ARBA00039009"/>
    </source>
</evidence>
<feature type="domain" description="AMP-dependent synthetase/ligase" evidence="7">
    <location>
        <begin position="64"/>
        <end position="448"/>
    </location>
</feature>
<dbReference type="FunFam" id="3.30.300.30:FF:000005">
    <property type="entry name" value="Acyl-coenzyme A synthetase ACSM5, mitochondrial"/>
    <property type="match status" value="1"/>
</dbReference>
<dbReference type="PROSITE" id="PS00455">
    <property type="entry name" value="AMP_BINDING"/>
    <property type="match status" value="1"/>
</dbReference>
<dbReference type="GO" id="GO:0004321">
    <property type="term" value="F:fatty-acyl-CoA synthase activity"/>
    <property type="evidence" value="ECO:0007669"/>
    <property type="project" value="TreeGrafter"/>
</dbReference>
<dbReference type="Gene3D" id="3.40.50.12780">
    <property type="entry name" value="N-terminal domain of ligase-like"/>
    <property type="match status" value="1"/>
</dbReference>
<reference evidence="9" key="1">
    <citation type="submission" date="2022-07" db="EMBL/GenBank/DDBJ databases">
        <authorList>
            <person name="Trinca V."/>
            <person name="Uliana J.V.C."/>
            <person name="Torres T.T."/>
            <person name="Ward R.J."/>
            <person name="Monesi N."/>
        </authorList>
    </citation>
    <scope>NUCLEOTIDE SEQUENCE</scope>
    <source>
        <strain evidence="9">HSMRA1968</strain>
        <tissue evidence="9">Whole embryos</tissue>
    </source>
</reference>
<accession>A0A9Q0RVA4</accession>
<dbReference type="InterPro" id="IPR025110">
    <property type="entry name" value="AMP-bd_C"/>
</dbReference>
<dbReference type="InterPro" id="IPR020845">
    <property type="entry name" value="AMP-binding_CS"/>
</dbReference>
<sequence>MKFLIKSKFVLPFSLKNLVSLKHGLHNCISRPQCTTGNRKWIDLEAICRTGNIPKTFNFARDVFEKHVVERPTATALWFDNDNAERKLSFSDLKTESIRAAIALRKVLECKANISSSYILVILPRVPEWWFLHMAAIRLGVVFCPGTTMLTPQDIQYRLEASQAKIVITDKENMWKIDEAVKNIDSHSIVSKSLKKIVVSPLAETSKDWLNYNDLISNVNSNEVSTFKDADMDSESIAQIYFTSGTTGKPKMVAHSQVSYGIGHYKTQALFTLRPTDVNWCIADTGWAKSAYSNFFAPWIAGCTVYIHQMERFEALKILQILCTKPITSFCAPPTMYKSIVQIPDDNLFKFHSVRYCVGGGEAVNPEVAKVWKQKTGIILHELYGQTEMTAIGGWCPLKEGSMGVPEKNLGYDVAIIDDEGNELPRGSEGNIALRVRPKRPVGLFKGYMKSGPNGPQFDTEKNSSCFVGDFYNTFDRAYMDDDGYIFYVGRSDDVIISAGYRIGPFEVESVLQTHPAVAESAAVASPDKDRGAVVKAFIVLADQYKNHDPNRLIEEIQEYFKKSTAPYKYPRRIEFVETLPKTISGKILRRELKKSEEEKFRQNN</sequence>
<gene>
    <name evidence="9" type="primary">Acsm3</name>
    <name evidence="9" type="ORF">Bhyg_15877</name>
</gene>
<proteinExistence type="inferred from homology"/>
<dbReference type="GO" id="GO:0006637">
    <property type="term" value="P:acyl-CoA metabolic process"/>
    <property type="evidence" value="ECO:0007669"/>
    <property type="project" value="TreeGrafter"/>
</dbReference>
<dbReference type="PANTHER" id="PTHR43605:SF10">
    <property type="entry name" value="ACYL-COA SYNTHETASE MEDIUM CHAIN FAMILY MEMBER 3"/>
    <property type="match status" value="1"/>
</dbReference>
<keyword evidence="4" id="KW-0067">ATP-binding</keyword>
<dbReference type="GO" id="GO:0031956">
    <property type="term" value="F:medium-chain fatty acid-CoA ligase activity"/>
    <property type="evidence" value="ECO:0007669"/>
    <property type="project" value="UniProtKB-EC"/>
</dbReference>
<evidence type="ECO:0000259" key="7">
    <source>
        <dbReference type="Pfam" id="PF00501"/>
    </source>
</evidence>
<comment type="caution">
    <text evidence="9">The sequence shown here is derived from an EMBL/GenBank/DDBJ whole genome shotgun (WGS) entry which is preliminary data.</text>
</comment>
<dbReference type="GO" id="GO:0005524">
    <property type="term" value="F:ATP binding"/>
    <property type="evidence" value="ECO:0007669"/>
    <property type="project" value="UniProtKB-KW"/>
</dbReference>
<dbReference type="InterPro" id="IPR051087">
    <property type="entry name" value="Mitochondrial_ACSM"/>
</dbReference>